<reference key="2">
    <citation type="submission" date="2011-05" db="EMBL/GenBank/DDBJ databases">
        <title>The Genome of Mycoplasma haemofelis Strain Ohio2, a pathogenic hemoplasma of the cat.</title>
        <authorList>
            <person name="Santos A.P."/>
            <person name="Guimaraes A.M.S."/>
            <person name="SanMiguel P.J."/>
            <person name="Martin S.W."/>
            <person name="Messick J.B."/>
        </authorList>
    </citation>
    <scope>NUCLEOTIDE SEQUENCE</scope>
    <source>
        <strain>Ohio2</strain>
    </source>
</reference>
<organism evidence="2 3">
    <name type="scientific">Mycoplasma haemofelis (strain Ohio2)</name>
    <dbReference type="NCBI Taxonomy" id="859194"/>
    <lineage>
        <taxon>Bacteria</taxon>
        <taxon>Bacillati</taxon>
        <taxon>Mycoplasmatota</taxon>
        <taxon>Mollicutes</taxon>
        <taxon>Mycoplasmataceae</taxon>
        <taxon>Mycoplasma</taxon>
    </lineage>
</organism>
<reference evidence="2 3" key="1">
    <citation type="journal article" date="2011" name="J. Bacteriol.">
        <title>Complete genome sequences of two hemotropic Mycoplasmas, Mycoplasma haemofelis strain Ohio2 and Mycoplasma suis strain Illinois.</title>
        <authorList>
            <person name="Messick J.B."/>
            <person name="Santos A.P."/>
            <person name="Guimaraes A.M."/>
        </authorList>
    </citation>
    <scope>NUCLEOTIDE SEQUENCE [LARGE SCALE GENOMIC DNA]</scope>
    <source>
        <strain evidence="2 3">Ohio2</strain>
    </source>
</reference>
<proteinExistence type="predicted"/>
<keyword evidence="1" id="KW-0472">Membrane</keyword>
<name>F6FI00_MYCHI</name>
<feature type="transmembrane region" description="Helical" evidence="1">
    <location>
        <begin position="6"/>
        <end position="27"/>
    </location>
</feature>
<dbReference type="AlphaFoldDB" id="F6FI00"/>
<evidence type="ECO:0000313" key="2">
    <source>
        <dbReference type="EMBL" id="AEG72848.1"/>
    </source>
</evidence>
<evidence type="ECO:0000256" key="1">
    <source>
        <dbReference type="SAM" id="Phobius"/>
    </source>
</evidence>
<dbReference type="KEGG" id="mhf:MHF_0576"/>
<dbReference type="STRING" id="859194.MHF_0576"/>
<keyword evidence="1" id="KW-1133">Transmembrane helix</keyword>
<protein>
    <submittedName>
        <fullName evidence="2">Uncharacterized protein</fullName>
    </submittedName>
</protein>
<gene>
    <name evidence="2" type="ordered locus">MHF_0576</name>
</gene>
<evidence type="ECO:0000313" key="3">
    <source>
        <dbReference type="Proteomes" id="UP000007952"/>
    </source>
</evidence>
<accession>F6FI00</accession>
<dbReference type="EMBL" id="CP002808">
    <property type="protein sequence ID" value="AEG72848.1"/>
    <property type="molecule type" value="Genomic_DNA"/>
</dbReference>
<dbReference type="BioCyc" id="MHAE859194:G1GR7-567-MONOMER"/>
<dbReference type="Proteomes" id="UP000007952">
    <property type="component" value="Chromosome"/>
</dbReference>
<sequence>MVGGKYLAMGGVGAAGAGVAGTSAYLYGFRGDTLEMRVKNHFKDQPHMRILNSSKREEWNKFRELYSHSRGDKPEGVGKEKIAKWCEDKLVSRDDSSFELVKKWCVIDSRAVHVKAMAEGRKTIPVSGENVTQAWQSAWDSYHAGKASSKLRIEDATFLSEAKEVNTTGGSALQKWCQSKSSKLMYEYLGESDGYEKYHAWCTKE</sequence>
<dbReference type="HOGENOM" id="CLU_098620_4_1_14"/>
<keyword evidence="1" id="KW-0812">Transmembrane</keyword>